<evidence type="ECO:0000256" key="1">
    <source>
        <dbReference type="ARBA" id="ARBA00004123"/>
    </source>
</evidence>
<feature type="domain" description="Histone H2A C-terminal" evidence="13">
    <location>
        <begin position="106"/>
        <end position="139"/>
    </location>
</feature>
<dbReference type="AlphaFoldDB" id="A0A9P6TXH1"/>
<evidence type="ECO:0000256" key="5">
    <source>
        <dbReference type="ARBA" id="ARBA00023125"/>
    </source>
</evidence>
<evidence type="ECO:0000256" key="3">
    <source>
        <dbReference type="ARBA" id="ARBA00010691"/>
    </source>
</evidence>
<dbReference type="PROSITE" id="PS00046">
    <property type="entry name" value="HISTONE_H2A"/>
    <property type="match status" value="1"/>
</dbReference>
<evidence type="ECO:0000256" key="8">
    <source>
        <dbReference type="ARBA" id="ARBA00037526"/>
    </source>
</evidence>
<keyword evidence="5 10" id="KW-0238">DNA-binding</keyword>
<dbReference type="FunFam" id="1.10.20.10:FF:000005">
    <property type="entry name" value="Histone H2A"/>
    <property type="match status" value="1"/>
</dbReference>
<dbReference type="InterPro" id="IPR007125">
    <property type="entry name" value="H2A/H2B/H3"/>
</dbReference>
<evidence type="ECO:0000256" key="4">
    <source>
        <dbReference type="ARBA" id="ARBA00022454"/>
    </source>
</evidence>
<keyword evidence="6 10" id="KW-0539">Nucleus</keyword>
<evidence type="ECO:0000256" key="7">
    <source>
        <dbReference type="ARBA" id="ARBA00023269"/>
    </source>
</evidence>
<dbReference type="InterPro" id="IPR032454">
    <property type="entry name" value="Histone_H2A_C"/>
</dbReference>
<protein>
    <recommendedName>
        <fullName evidence="10">Histone H2A</fullName>
    </recommendedName>
</protein>
<evidence type="ECO:0000259" key="12">
    <source>
        <dbReference type="Pfam" id="PF00125"/>
    </source>
</evidence>
<dbReference type="GO" id="GO:0005634">
    <property type="term" value="C:nucleus"/>
    <property type="evidence" value="ECO:0007669"/>
    <property type="project" value="UniProtKB-SubCell"/>
</dbReference>
<evidence type="ECO:0000259" key="13">
    <source>
        <dbReference type="Pfam" id="PF16211"/>
    </source>
</evidence>
<dbReference type="InterPro" id="IPR009072">
    <property type="entry name" value="Histone-fold"/>
</dbReference>
<evidence type="ECO:0000313" key="14">
    <source>
        <dbReference type="EMBL" id="KAG0250734.1"/>
    </source>
</evidence>
<comment type="caution">
    <text evidence="14">The sequence shown here is derived from an EMBL/GenBank/DDBJ whole genome shotgun (WGS) entry which is preliminary data.</text>
</comment>
<comment type="function">
    <text evidence="8">Variant histone H2A which can replace H2A in some nucleosomes. Nucleosomes wrap and compact DNA into chromatin, limiting DNA accessibility to the cellular machineries which require DNA as a template. Histones thereby play a central role in transcription regulation, DNA repair, DNA replication and chromosomal stability. DNA accessibility is regulated via a complex set of post-translational modifications of histones, also called histone code, and nucleosome remodeling. This variant is enriched at promoters, it may keep them in a repressed state until the appropriate activation signal is received. Near telomeres, it may counteract gene silencing caused by the spread of heterochromatin proteins. Required for the RNA polymerase II and SPT15/TBP recruitment to the target genes. Involved in chromosome stability.</text>
</comment>
<organism evidence="14 15">
    <name type="scientific">Actinomortierella ambigua</name>
    <dbReference type="NCBI Taxonomy" id="1343610"/>
    <lineage>
        <taxon>Eukaryota</taxon>
        <taxon>Fungi</taxon>
        <taxon>Fungi incertae sedis</taxon>
        <taxon>Mucoromycota</taxon>
        <taxon>Mortierellomycotina</taxon>
        <taxon>Mortierellomycetes</taxon>
        <taxon>Mortierellales</taxon>
        <taxon>Mortierellaceae</taxon>
        <taxon>Actinomortierella</taxon>
    </lineage>
</organism>
<evidence type="ECO:0000256" key="9">
    <source>
        <dbReference type="ARBA" id="ARBA00063043"/>
    </source>
</evidence>
<dbReference type="CDD" id="cd00074">
    <property type="entry name" value="HFD_H2A"/>
    <property type="match status" value="1"/>
</dbReference>
<name>A0A9P6TXH1_9FUNG</name>
<dbReference type="OrthoDB" id="9421954at2759"/>
<comment type="subcellular location">
    <subcellularLocation>
        <location evidence="2">Chromosome</location>
    </subcellularLocation>
    <subcellularLocation>
        <location evidence="1 10">Nucleus</location>
    </subcellularLocation>
</comment>
<proteinExistence type="inferred from homology"/>
<evidence type="ECO:0000313" key="15">
    <source>
        <dbReference type="Proteomes" id="UP000807716"/>
    </source>
</evidence>
<evidence type="ECO:0000256" key="11">
    <source>
        <dbReference type="SAM" id="MobiDB-lite"/>
    </source>
</evidence>
<reference evidence="14" key="1">
    <citation type="journal article" date="2020" name="Fungal Divers.">
        <title>Resolving the Mortierellaceae phylogeny through synthesis of multi-gene phylogenetics and phylogenomics.</title>
        <authorList>
            <person name="Vandepol N."/>
            <person name="Liber J."/>
            <person name="Desiro A."/>
            <person name="Na H."/>
            <person name="Kennedy M."/>
            <person name="Barry K."/>
            <person name="Grigoriev I.V."/>
            <person name="Miller A.N."/>
            <person name="O'Donnell K."/>
            <person name="Stajich J.E."/>
            <person name="Bonito G."/>
        </authorList>
    </citation>
    <scope>NUCLEOTIDE SEQUENCE</scope>
    <source>
        <strain evidence="14">BC1065</strain>
    </source>
</reference>
<keyword evidence="15" id="KW-1185">Reference proteome</keyword>
<comment type="subunit">
    <text evidence="9">The nucleosome is a histone octamer containing two molecules each of H2A, H2B, H3 and H4 assembled in one H3-H4 heterotetramer and two H2A-H2B heterodimers. The octamer wraps approximately 147 bp of DNA. H2A or its variant H2A.Z forms a heterodimer with H2B. H2A.Z associates with the VPS72/SWC2 subunit of the SWR1 chromatin remodeling complex. Also interacts with RBP1/DNA-directed RNA polymerase II largest subunit.</text>
</comment>
<gene>
    <name evidence="14" type="primary">H2AFZ</name>
    <name evidence="14" type="ORF">DFQ27_009229</name>
</gene>
<dbReference type="PRINTS" id="PR00620">
    <property type="entry name" value="HISTONEH2A"/>
</dbReference>
<dbReference type="Proteomes" id="UP000807716">
    <property type="component" value="Unassembled WGS sequence"/>
</dbReference>
<evidence type="ECO:0000256" key="10">
    <source>
        <dbReference type="RuleBase" id="RU003767"/>
    </source>
</evidence>
<evidence type="ECO:0000256" key="6">
    <source>
        <dbReference type="ARBA" id="ARBA00023242"/>
    </source>
</evidence>
<dbReference type="InterPro" id="IPR002119">
    <property type="entry name" value="Histone_H2A"/>
</dbReference>
<accession>A0A9P6TXH1</accession>
<dbReference type="SMART" id="SM00414">
    <property type="entry name" value="H2A"/>
    <property type="match status" value="1"/>
</dbReference>
<dbReference type="GO" id="GO:0000786">
    <property type="term" value="C:nucleosome"/>
    <property type="evidence" value="ECO:0007669"/>
    <property type="project" value="UniProtKB-KW"/>
</dbReference>
<dbReference type="EMBL" id="JAAAJB010000825">
    <property type="protein sequence ID" value="KAG0250734.1"/>
    <property type="molecule type" value="Genomic_DNA"/>
</dbReference>
<feature type="domain" description="Core Histone H2A/H2B/H3" evidence="12">
    <location>
        <begin position="19"/>
        <end position="104"/>
    </location>
</feature>
<feature type="region of interest" description="Disordered" evidence="11">
    <location>
        <begin position="1"/>
        <end position="29"/>
    </location>
</feature>
<dbReference type="SUPFAM" id="SSF47113">
    <property type="entry name" value="Histone-fold"/>
    <property type="match status" value="1"/>
</dbReference>
<evidence type="ECO:0000256" key="2">
    <source>
        <dbReference type="ARBA" id="ARBA00004286"/>
    </source>
</evidence>
<dbReference type="Pfam" id="PF16211">
    <property type="entry name" value="Histone_H2A_C"/>
    <property type="match status" value="1"/>
</dbReference>
<dbReference type="PANTHER" id="PTHR23430">
    <property type="entry name" value="HISTONE H2A"/>
    <property type="match status" value="1"/>
</dbReference>
<keyword evidence="4 10" id="KW-0158">Chromosome</keyword>
<dbReference type="Gene3D" id="1.10.20.10">
    <property type="entry name" value="Histone, subunit A"/>
    <property type="match status" value="1"/>
</dbReference>
<dbReference type="GO" id="GO:0046982">
    <property type="term" value="F:protein heterodimerization activity"/>
    <property type="evidence" value="ECO:0007669"/>
    <property type="project" value="InterPro"/>
</dbReference>
<dbReference type="GO" id="GO:0003677">
    <property type="term" value="F:DNA binding"/>
    <property type="evidence" value="ECO:0007669"/>
    <property type="project" value="UniProtKB-KW"/>
</dbReference>
<keyword evidence="7 10" id="KW-0544">Nucleosome core</keyword>
<dbReference type="GO" id="GO:0030527">
    <property type="term" value="F:structural constituent of chromatin"/>
    <property type="evidence" value="ECO:0007669"/>
    <property type="project" value="InterPro"/>
</dbReference>
<comment type="similarity">
    <text evidence="3 10">Belongs to the histone H2A family.</text>
</comment>
<dbReference type="InterPro" id="IPR032458">
    <property type="entry name" value="Histone_H2A_CS"/>
</dbReference>
<dbReference type="Pfam" id="PF00125">
    <property type="entry name" value="Histone"/>
    <property type="match status" value="1"/>
</dbReference>
<sequence>MAEAHLGSDSTQSGIPKITEKRKEKVPALSRSARAGLQFPVGRIHRYLKDRTQNHVRVGAKAAVYSAAILEYLTAEVLELAGNATKDLKVKRITPRHLQLAIRGDEELDSLIRATIAGGGVLPHIHKALLARTQKGQKKMAP</sequence>